<dbReference type="SUPFAM" id="SSF54427">
    <property type="entry name" value="NTF2-like"/>
    <property type="match status" value="1"/>
</dbReference>
<reference evidence="2 3" key="1">
    <citation type="submission" date="2019-06" db="EMBL/GenBank/DDBJ databases">
        <title>Pantoea dispersa Assembly.</title>
        <authorList>
            <person name="Wang J."/>
        </authorList>
    </citation>
    <scope>NUCLEOTIDE SEQUENCE [LARGE SCALE GENOMIC DNA]</scope>
    <source>
        <strain evidence="3">bio</strain>
    </source>
</reference>
<dbReference type="Pfam" id="PF13577">
    <property type="entry name" value="SnoaL_4"/>
    <property type="match status" value="1"/>
</dbReference>
<name>A0ABY2ZT46_9GAMM</name>
<gene>
    <name evidence="2" type="ORF">FK492_20110</name>
</gene>
<dbReference type="RefSeq" id="WP_141496920.1">
    <property type="nucleotide sequence ID" value="NZ_CP157884.1"/>
</dbReference>
<organism evidence="2 3">
    <name type="scientific">Pantoea dispersa</name>
    <dbReference type="NCBI Taxonomy" id="59814"/>
    <lineage>
        <taxon>Bacteria</taxon>
        <taxon>Pseudomonadati</taxon>
        <taxon>Pseudomonadota</taxon>
        <taxon>Gammaproteobacteria</taxon>
        <taxon>Enterobacterales</taxon>
        <taxon>Erwiniaceae</taxon>
        <taxon>Pantoea</taxon>
    </lineage>
</organism>
<dbReference type="Gene3D" id="3.10.450.50">
    <property type="match status" value="1"/>
</dbReference>
<proteinExistence type="predicted"/>
<dbReference type="InterPro" id="IPR032710">
    <property type="entry name" value="NTF2-like_dom_sf"/>
</dbReference>
<dbReference type="EMBL" id="VICF01000010">
    <property type="protein sequence ID" value="TQC70021.1"/>
    <property type="molecule type" value="Genomic_DNA"/>
</dbReference>
<comment type="caution">
    <text evidence="2">The sequence shown here is derived from an EMBL/GenBank/DDBJ whole genome shotgun (WGS) entry which is preliminary data.</text>
</comment>
<dbReference type="InterPro" id="IPR037401">
    <property type="entry name" value="SnoaL-like"/>
</dbReference>
<feature type="domain" description="SnoaL-like" evidence="1">
    <location>
        <begin position="13"/>
        <end position="138"/>
    </location>
</feature>
<evidence type="ECO:0000259" key="1">
    <source>
        <dbReference type="Pfam" id="PF13577"/>
    </source>
</evidence>
<evidence type="ECO:0000313" key="3">
    <source>
        <dbReference type="Proteomes" id="UP000319715"/>
    </source>
</evidence>
<evidence type="ECO:0000313" key="2">
    <source>
        <dbReference type="EMBL" id="TQC70021.1"/>
    </source>
</evidence>
<accession>A0ABY2ZT46</accession>
<protein>
    <submittedName>
        <fullName evidence="2">Nuclear transport factor 2 family protein</fullName>
    </submittedName>
</protein>
<dbReference type="CDD" id="cd00531">
    <property type="entry name" value="NTF2_like"/>
    <property type="match status" value="1"/>
</dbReference>
<keyword evidence="3" id="KW-1185">Reference proteome</keyword>
<sequence length="160" mass="17749">MNSQNETGIARILQAERDITRLINIYPHLLDSGKFSEVAGLLRYATLEVPGHQVTGCDEIETFLSSGIQRHRDGTPRTWHTVTNIVIEGNPLSGEASAGSYFTAHQAVSDLSLQPICTGYYKDRFALIEGDWQFVHRTVIPHLTGDLRFHVSGTNAEANQ</sequence>
<dbReference type="Proteomes" id="UP000319715">
    <property type="component" value="Unassembled WGS sequence"/>
</dbReference>